<keyword evidence="9" id="KW-0520">NAD</keyword>
<dbReference type="Pfam" id="PF09326">
    <property type="entry name" value="NADH_dhqG_C"/>
    <property type="match status" value="1"/>
</dbReference>
<dbReference type="PROSITE" id="PS00643">
    <property type="entry name" value="COMPLEX1_75K_3"/>
    <property type="match status" value="1"/>
</dbReference>
<evidence type="ECO:0000256" key="1">
    <source>
        <dbReference type="ARBA" id="ARBA00001966"/>
    </source>
</evidence>
<protein>
    <recommendedName>
        <fullName evidence="3">NADH-ubiquinone oxidoreductase 75 kDa subunit, mitochondrial</fullName>
    </recommendedName>
</protein>
<dbReference type="CDD" id="cd00207">
    <property type="entry name" value="fer2"/>
    <property type="match status" value="1"/>
</dbReference>
<accession>A0A668AQ25</accession>
<comment type="cofactor">
    <cofactor evidence="10">
        <name>[2Fe-2S] cluster</name>
        <dbReference type="ChEBI" id="CHEBI:190135"/>
    </cofactor>
</comment>
<dbReference type="FunFam" id="3.10.20.740:FF:000001">
    <property type="entry name" value="NADH-quinone oxidoreductase subunit G"/>
    <property type="match status" value="1"/>
</dbReference>
<comment type="function">
    <text evidence="11">Core subunit of the mitochondrial membrane respiratory chain NADH dehydrogenase (Complex I) which catalyzes electron transfer from NADH through the respiratory chain, using ubiquinone as an electron acceptor. Essential for catalysing the entry and efficient transfer of electrons within complex I. Plays a key role in the assembly and stability of complex I and participates in the association of complex I with ubiquinol-cytochrome reductase complex (Complex III) to form supercomplexes.</text>
</comment>
<reference evidence="16" key="2">
    <citation type="submission" date="2025-08" db="UniProtKB">
        <authorList>
            <consortium name="Ensembl"/>
        </authorList>
    </citation>
    <scope>IDENTIFICATION</scope>
</reference>
<evidence type="ECO:0000256" key="2">
    <source>
        <dbReference type="ARBA" id="ARBA00005404"/>
    </source>
</evidence>
<evidence type="ECO:0000256" key="12">
    <source>
        <dbReference type="RuleBase" id="RU004523"/>
    </source>
</evidence>
<dbReference type="PROSITE" id="PS51839">
    <property type="entry name" value="4FE4S_HC3"/>
    <property type="match status" value="1"/>
</dbReference>
<dbReference type="PROSITE" id="PS00642">
    <property type="entry name" value="COMPLEX1_75K_2"/>
    <property type="match status" value="1"/>
</dbReference>
<dbReference type="PANTHER" id="PTHR43105:SF13">
    <property type="entry name" value="NADH-UBIQUINONE OXIDOREDUCTASE 75 KDA SUBUNIT, MITOCHONDRIAL"/>
    <property type="match status" value="1"/>
</dbReference>
<organism evidence="16 17">
    <name type="scientific">Myripristis murdjan</name>
    <name type="common">pinecone soldierfish</name>
    <dbReference type="NCBI Taxonomy" id="586833"/>
    <lineage>
        <taxon>Eukaryota</taxon>
        <taxon>Metazoa</taxon>
        <taxon>Chordata</taxon>
        <taxon>Craniata</taxon>
        <taxon>Vertebrata</taxon>
        <taxon>Euteleostomi</taxon>
        <taxon>Actinopterygii</taxon>
        <taxon>Neopterygii</taxon>
        <taxon>Teleostei</taxon>
        <taxon>Neoteleostei</taxon>
        <taxon>Acanthomorphata</taxon>
        <taxon>Holocentriformes</taxon>
        <taxon>Holocentridae</taxon>
        <taxon>Myripristis</taxon>
    </lineage>
</organism>
<dbReference type="SUPFAM" id="SSF54862">
    <property type="entry name" value="4Fe-4S ferredoxins"/>
    <property type="match status" value="1"/>
</dbReference>
<dbReference type="InterPro" id="IPR001041">
    <property type="entry name" value="2Fe-2S_ferredoxin-type"/>
</dbReference>
<dbReference type="Gene3D" id="3.40.50.740">
    <property type="match status" value="1"/>
</dbReference>
<evidence type="ECO:0000256" key="11">
    <source>
        <dbReference type="ARBA" id="ARBA00045300"/>
    </source>
</evidence>
<evidence type="ECO:0000256" key="10">
    <source>
        <dbReference type="ARBA" id="ARBA00034078"/>
    </source>
</evidence>
<dbReference type="GeneTree" id="ENSGT00940000153514"/>
<dbReference type="CDD" id="cd02773">
    <property type="entry name" value="MopB_Res-Cmplx1_Nad11"/>
    <property type="match status" value="1"/>
</dbReference>
<dbReference type="AlphaFoldDB" id="A0A668AQ25"/>
<dbReference type="Proteomes" id="UP000472263">
    <property type="component" value="Chromosome 21"/>
</dbReference>
<dbReference type="Pfam" id="PF22117">
    <property type="entry name" value="Fer4_Nqo3"/>
    <property type="match status" value="1"/>
</dbReference>
<dbReference type="GO" id="GO:0008137">
    <property type="term" value="F:NADH dehydrogenase (ubiquinone) activity"/>
    <property type="evidence" value="ECO:0007669"/>
    <property type="project" value="InterPro"/>
</dbReference>
<evidence type="ECO:0000313" key="16">
    <source>
        <dbReference type="Ensembl" id="ENSMMDP00005047161.1"/>
    </source>
</evidence>
<evidence type="ECO:0000256" key="6">
    <source>
        <dbReference type="ARBA" id="ARBA00022967"/>
    </source>
</evidence>
<evidence type="ECO:0000259" key="14">
    <source>
        <dbReference type="PROSITE" id="PS51669"/>
    </source>
</evidence>
<feature type="domain" description="2Fe-2S ferredoxin-type" evidence="13">
    <location>
        <begin position="31"/>
        <end position="109"/>
    </location>
</feature>
<feature type="domain" description="4Fe-4S His(Cys)3-ligated-type" evidence="15">
    <location>
        <begin position="109"/>
        <end position="148"/>
    </location>
</feature>
<dbReference type="Gene3D" id="3.30.70.20">
    <property type="match status" value="1"/>
</dbReference>
<dbReference type="InterPro" id="IPR054351">
    <property type="entry name" value="NADH_UbQ_OxRdtase_ferredoxin"/>
</dbReference>
<dbReference type="GO" id="GO:0042773">
    <property type="term" value="P:ATP synthesis coupled electron transport"/>
    <property type="evidence" value="ECO:0007669"/>
    <property type="project" value="InterPro"/>
</dbReference>
<proteinExistence type="inferred from homology"/>
<feature type="domain" description="4Fe-4S Mo/W bis-MGD-type" evidence="14">
    <location>
        <begin position="246"/>
        <end position="302"/>
    </location>
</feature>
<dbReference type="InterPro" id="IPR036010">
    <property type="entry name" value="2Fe-2S_ferredoxin-like_sf"/>
</dbReference>
<dbReference type="InterPro" id="IPR019574">
    <property type="entry name" value="NADH_UbQ_OxRdtase_Gsu_4Fe4S-bd"/>
</dbReference>
<dbReference type="GO" id="GO:0016020">
    <property type="term" value="C:membrane"/>
    <property type="evidence" value="ECO:0007669"/>
    <property type="project" value="InterPro"/>
</dbReference>
<dbReference type="Gene3D" id="3.10.20.740">
    <property type="match status" value="1"/>
</dbReference>
<dbReference type="InterPro" id="IPR000283">
    <property type="entry name" value="NADH_UbQ_OxRdtase_75kDa_su_CS"/>
</dbReference>
<keyword evidence="8" id="KW-0411">Iron-sulfur</keyword>
<dbReference type="PROSITE" id="PS51669">
    <property type="entry name" value="4FE4S_MOW_BIS_MGD"/>
    <property type="match status" value="1"/>
</dbReference>
<dbReference type="Pfam" id="PF22151">
    <property type="entry name" value="Fer4_NDSU1"/>
    <property type="match status" value="1"/>
</dbReference>
<evidence type="ECO:0000256" key="3">
    <source>
        <dbReference type="ARBA" id="ARBA00013888"/>
    </source>
</evidence>
<dbReference type="InterPro" id="IPR050123">
    <property type="entry name" value="Prok_molybdopt-oxidoreductase"/>
</dbReference>
<dbReference type="PROSITE" id="PS00641">
    <property type="entry name" value="COMPLEX1_75K_1"/>
    <property type="match status" value="1"/>
</dbReference>
<name>A0A668AQ25_9TELE</name>
<evidence type="ECO:0000256" key="4">
    <source>
        <dbReference type="ARBA" id="ARBA00022485"/>
    </source>
</evidence>
<dbReference type="PANTHER" id="PTHR43105">
    <property type="entry name" value="RESPIRATORY NITRATE REDUCTASE"/>
    <property type="match status" value="1"/>
</dbReference>
<dbReference type="GO" id="GO:0016651">
    <property type="term" value="F:oxidoreductase activity, acting on NAD(P)H"/>
    <property type="evidence" value="ECO:0007669"/>
    <property type="project" value="InterPro"/>
</dbReference>
<dbReference type="GO" id="GO:0051539">
    <property type="term" value="F:4 iron, 4 sulfur cluster binding"/>
    <property type="evidence" value="ECO:0007669"/>
    <property type="project" value="UniProtKB-KW"/>
</dbReference>
<dbReference type="InterPro" id="IPR010228">
    <property type="entry name" value="NADH_UbQ_OxRdtase_Gsu"/>
</dbReference>
<reference evidence="16" key="3">
    <citation type="submission" date="2025-09" db="UniProtKB">
        <authorList>
            <consortium name="Ensembl"/>
        </authorList>
    </citation>
    <scope>IDENTIFICATION</scope>
</reference>
<dbReference type="Pfam" id="PF00384">
    <property type="entry name" value="Molybdopterin"/>
    <property type="match status" value="1"/>
</dbReference>
<sequence>ENKKQGLKVSFLSVIVARSAATASPAAAASNLLEVFVDGKPVMVEPGTTVLQACEKVGMQIPRFCYHERLSVAGNCRMCLVEIEKVPKPVAACAMPVMKGWNILTNSDKTRKAREGVMEFLLANHPLDCPICDQGGECDLQDQSMQFGSDRSRFTEGKRAVEDKNIGPLIKTIMTRCIQCTRCVRFASEIAGVEDLGTTGRGNDLQIGTYVEKMFMSELSGNVIDICPVGALTSKPYAFTARPWETRKTESIDVLDAVGSNIVVSTRGGEVMRILPRLNEDINEEWISDKTRTLYSSVIKQDSLNPVISLQGVQGNEVAAVVGGLADAEALIALKDMLNRLNSDNLCTEELFPMAGAGSDLRSNYLLNTGIAGIEEADLLLLVGTNPRYEAPLFNARIRKSWLHNELQVALVGREVDLSYTYDHLGESAQVLQEIASGTHPFSQVLAKAKHPVIVVGSSALQREDGAAIMAAVSTIAQNARVSSGVEEGWKVLNVLHRVASQVAALDLGYKPGVEAVRKNPPKILFLLGADAGCITRQDLPQDSIIIYQGHHGDVGATMADIILPGAAYTEKCSTYVNTEGRAQQTRVAVTAPGMAREDWKIIRAISELAGVTLPYDTLDEVRDRLAEVSPNLVRYDDVEEANYFKQANELSKVVNQAVFTEPLVPPQLTVKDFYMTDPISRASQTMAKCVKAVTEGAQAVDEPAIC</sequence>
<evidence type="ECO:0000256" key="5">
    <source>
        <dbReference type="ARBA" id="ARBA00022723"/>
    </source>
</evidence>
<evidence type="ECO:0000256" key="7">
    <source>
        <dbReference type="ARBA" id="ARBA00023004"/>
    </source>
</evidence>
<dbReference type="Pfam" id="PF13510">
    <property type="entry name" value="Fer2_4"/>
    <property type="match status" value="1"/>
</dbReference>
<evidence type="ECO:0000256" key="9">
    <source>
        <dbReference type="ARBA" id="ARBA00023027"/>
    </source>
</evidence>
<comment type="cofactor">
    <cofactor evidence="1">
        <name>[4Fe-4S] cluster</name>
        <dbReference type="ChEBI" id="CHEBI:49883"/>
    </cofactor>
</comment>
<dbReference type="SUPFAM" id="SSF54292">
    <property type="entry name" value="2Fe-2S ferredoxin-like"/>
    <property type="match status" value="1"/>
</dbReference>
<dbReference type="NCBIfam" id="TIGR01973">
    <property type="entry name" value="NuoG"/>
    <property type="match status" value="1"/>
</dbReference>
<keyword evidence="17" id="KW-1185">Reference proteome</keyword>
<dbReference type="FunFam" id="3.30.70.20:FF:000002">
    <property type="entry name" value="NADH-ubiquinone oxidoreductase 75 kDa subunit"/>
    <property type="match status" value="1"/>
</dbReference>
<dbReference type="Ensembl" id="ENSMMDT00005048099.1">
    <property type="protein sequence ID" value="ENSMMDP00005047161.1"/>
    <property type="gene ID" value="ENSMMDG00005021178.1"/>
</dbReference>
<keyword evidence="6" id="KW-1278">Translocase</keyword>
<dbReference type="InterPro" id="IPR006963">
    <property type="entry name" value="Mopterin_OxRdtase_4Fe-4S_dom"/>
</dbReference>
<dbReference type="SUPFAM" id="SSF53706">
    <property type="entry name" value="Formate dehydrogenase/DMSO reductase, domains 1-3"/>
    <property type="match status" value="1"/>
</dbReference>
<comment type="similarity">
    <text evidence="2 12">Belongs to the complex I 75 kDa subunit family.</text>
</comment>
<evidence type="ECO:0000256" key="8">
    <source>
        <dbReference type="ARBA" id="ARBA00023014"/>
    </source>
</evidence>
<keyword evidence="5" id="KW-0479">Metal-binding</keyword>
<evidence type="ECO:0000313" key="17">
    <source>
        <dbReference type="Proteomes" id="UP000472263"/>
    </source>
</evidence>
<evidence type="ECO:0000259" key="15">
    <source>
        <dbReference type="PROSITE" id="PS51839"/>
    </source>
</evidence>
<dbReference type="InterPro" id="IPR006656">
    <property type="entry name" value="Mopterin_OxRdtase"/>
</dbReference>
<dbReference type="FunFam" id="3.40.50.740:FF:000002">
    <property type="entry name" value="NADH-ubiquinone oxidoreductase 75 kDa subunit, mitochondrial"/>
    <property type="match status" value="1"/>
</dbReference>
<keyword evidence="4" id="KW-0004">4Fe-4S</keyword>
<gene>
    <name evidence="16" type="primary">NDUFS1</name>
</gene>
<dbReference type="Pfam" id="PF10588">
    <property type="entry name" value="NADH-G_4Fe-4S_3"/>
    <property type="match status" value="1"/>
</dbReference>
<dbReference type="InterPro" id="IPR015405">
    <property type="entry name" value="NDUFS1-like_C"/>
</dbReference>
<reference evidence="16" key="1">
    <citation type="submission" date="2019-06" db="EMBL/GenBank/DDBJ databases">
        <authorList>
            <consortium name="Wellcome Sanger Institute Data Sharing"/>
        </authorList>
    </citation>
    <scope>NUCLEOTIDE SEQUENCE [LARGE SCALE GENOMIC DNA]</scope>
</reference>
<keyword evidence="7" id="KW-0408">Iron</keyword>
<dbReference type="PROSITE" id="PS51085">
    <property type="entry name" value="2FE2S_FER_2"/>
    <property type="match status" value="1"/>
</dbReference>
<dbReference type="GO" id="GO:0046872">
    <property type="term" value="F:metal ion binding"/>
    <property type="evidence" value="ECO:0007669"/>
    <property type="project" value="UniProtKB-KW"/>
</dbReference>
<evidence type="ECO:0000259" key="13">
    <source>
        <dbReference type="PROSITE" id="PS51085"/>
    </source>
</evidence>
<dbReference type="SMART" id="SM00929">
    <property type="entry name" value="NADH-G_4Fe-4S_3"/>
    <property type="match status" value="1"/>
</dbReference>